<organism evidence="1 2">
    <name type="scientific">Oceanobacillus picturae</name>
    <dbReference type="NCBI Taxonomy" id="171693"/>
    <lineage>
        <taxon>Bacteria</taxon>
        <taxon>Bacillati</taxon>
        <taxon>Bacillota</taxon>
        <taxon>Bacilli</taxon>
        <taxon>Bacillales</taxon>
        <taxon>Bacillaceae</taxon>
        <taxon>Oceanobacillus</taxon>
    </lineage>
</organism>
<dbReference type="Pfam" id="PF06152">
    <property type="entry name" value="Phage_min_cap2"/>
    <property type="match status" value="1"/>
</dbReference>
<dbReference type="InterPro" id="IPR009319">
    <property type="entry name" value="Phage_A118_VSP1"/>
</dbReference>
<evidence type="ECO:0000313" key="2">
    <source>
        <dbReference type="Proteomes" id="UP000052946"/>
    </source>
</evidence>
<dbReference type="RefSeq" id="WP_058950178.1">
    <property type="nucleotide sequence ID" value="NZ_BBXV01000023.1"/>
</dbReference>
<dbReference type="OrthoDB" id="3197444at2"/>
<dbReference type="Proteomes" id="UP000052946">
    <property type="component" value="Unassembled WGS sequence"/>
</dbReference>
<reference evidence="1 2" key="2">
    <citation type="journal article" date="2016" name="Genome Announc.">
        <title>Draft Genome Sequence of Oceanobacillus picturae Heshi-B3, Isolated from Fermented Rice Bran in a Traditional Japanese Seafood Dish.</title>
        <authorList>
            <person name="Akuzawa S."/>
            <person name="Nagaoka J."/>
            <person name="Kanekatsu M."/>
            <person name="Kanesaki Y."/>
            <person name="Suzuki T."/>
        </authorList>
    </citation>
    <scope>NUCLEOTIDE SEQUENCE [LARGE SCALE GENOMIC DNA]</scope>
    <source>
        <strain evidence="1 2">Heshi-B3</strain>
    </source>
</reference>
<comment type="caution">
    <text evidence="1">The sequence shown here is derived from an EMBL/GenBank/DDBJ whole genome shotgun (WGS) entry which is preliminary data.</text>
</comment>
<evidence type="ECO:0000313" key="1">
    <source>
        <dbReference type="EMBL" id="GAQ18025.1"/>
    </source>
</evidence>
<dbReference type="GO" id="GO:0005198">
    <property type="term" value="F:structural molecule activity"/>
    <property type="evidence" value="ECO:0007669"/>
    <property type="project" value="InterPro"/>
</dbReference>
<reference evidence="2" key="1">
    <citation type="submission" date="2015-07" db="EMBL/GenBank/DDBJ databases">
        <title>Draft Genome Sequence of Oceanobacillus picturae Heshi-B3 that Was Isolated from Fermented Rice Bran with Aging Salted Mackerel, Which Was Named Heshiko as Traditional Fermented Seafood in Japan.</title>
        <authorList>
            <person name="Akuzawa S."/>
            <person name="Nakagawa J."/>
            <person name="Kanekatsu T."/>
            <person name="Kanesaki Y."/>
            <person name="Suzuki T."/>
        </authorList>
    </citation>
    <scope>NUCLEOTIDE SEQUENCE [LARGE SCALE GENOMIC DNA]</scope>
    <source>
        <strain evidence="2">Heshi-B3</strain>
    </source>
</reference>
<dbReference type="AlphaFoldDB" id="A0A0U9H8B3"/>
<accession>A0A0U9H8B3</accession>
<gene>
    <name evidence="1" type="ORF">OPHB3_1964</name>
</gene>
<sequence>MDKEELQRFSKPVADVYLAIEDRLLVNIAKKIARDNDILVDIEENGDIRKIESWQLKKLNELDALTQEHIKIISKQSGKTAEEVEKMLSGAGYKAVNDIEGDMKNAADKGKLTMPEVKPKDSSALKDVLRGYEQQAKNKLNLTNTTMIDMSNQKYLNVINETTGKVLAGATSAQQALRESIRGLAVQGVPALVDKSGRQWSTEAYVNMVMRSTTNNVANSMQETRMDEYGVDLVEISAHDGARPLCEPYQGRIFSRSGDHPRYPPLSETSMGEPAGLFGVNCGHMQYPYFEGTKKTYKPVKPEVNDRIYQESQKQRYLEREVRKAKRELAMMIELGDKQGIAEADDLIKERQANVRQFINDTGRTRRIGREQIR</sequence>
<protein>
    <submittedName>
        <fullName evidence="1">Phage minor capsid protein 2</fullName>
    </submittedName>
</protein>
<dbReference type="EMBL" id="BBXV01000023">
    <property type="protein sequence ID" value="GAQ18025.1"/>
    <property type="molecule type" value="Genomic_DNA"/>
</dbReference>
<proteinExistence type="predicted"/>
<name>A0A0U9H8B3_9BACI</name>